<evidence type="ECO:0000313" key="1">
    <source>
        <dbReference type="EMBL" id="PRQ58034.1"/>
    </source>
</evidence>
<protein>
    <submittedName>
        <fullName evidence="1">Uncharacterized protein</fullName>
    </submittedName>
</protein>
<reference evidence="1 2" key="1">
    <citation type="journal article" date="2018" name="Nat. Genet.">
        <title>The Rosa genome provides new insights in the design of modern roses.</title>
        <authorList>
            <person name="Bendahmane M."/>
        </authorList>
    </citation>
    <scope>NUCLEOTIDE SEQUENCE [LARGE SCALE GENOMIC DNA]</scope>
    <source>
        <strain evidence="2">cv. Old Blush</strain>
    </source>
</reference>
<gene>
    <name evidence="1" type="ORF">RchiOBHm_Chr1g0354821</name>
</gene>
<proteinExistence type="predicted"/>
<dbReference type="Proteomes" id="UP000238479">
    <property type="component" value="Chromosome 1"/>
</dbReference>
<dbReference type="AlphaFoldDB" id="A0A2P6SH69"/>
<organism evidence="1 2">
    <name type="scientific">Rosa chinensis</name>
    <name type="common">China rose</name>
    <dbReference type="NCBI Taxonomy" id="74649"/>
    <lineage>
        <taxon>Eukaryota</taxon>
        <taxon>Viridiplantae</taxon>
        <taxon>Streptophyta</taxon>
        <taxon>Embryophyta</taxon>
        <taxon>Tracheophyta</taxon>
        <taxon>Spermatophyta</taxon>
        <taxon>Magnoliopsida</taxon>
        <taxon>eudicotyledons</taxon>
        <taxon>Gunneridae</taxon>
        <taxon>Pentapetalae</taxon>
        <taxon>rosids</taxon>
        <taxon>fabids</taxon>
        <taxon>Rosales</taxon>
        <taxon>Rosaceae</taxon>
        <taxon>Rosoideae</taxon>
        <taxon>Rosoideae incertae sedis</taxon>
        <taxon>Rosa</taxon>
    </lineage>
</organism>
<dbReference type="Gramene" id="PRQ58034">
    <property type="protein sequence ID" value="PRQ58034"/>
    <property type="gene ID" value="RchiOBHm_Chr1g0354821"/>
</dbReference>
<dbReference type="EMBL" id="PDCK01000039">
    <property type="protein sequence ID" value="PRQ58034.1"/>
    <property type="molecule type" value="Genomic_DNA"/>
</dbReference>
<accession>A0A2P6SH69</accession>
<keyword evidence="2" id="KW-1185">Reference proteome</keyword>
<name>A0A2P6SH69_ROSCH</name>
<evidence type="ECO:0000313" key="2">
    <source>
        <dbReference type="Proteomes" id="UP000238479"/>
    </source>
</evidence>
<sequence>MFNHVSVLSLWKERHRHRIPHPIRVSHLIPMKLCVFSCLLILEHQLVLLLVTLQQVKLKKL</sequence>
<comment type="caution">
    <text evidence="1">The sequence shown here is derived from an EMBL/GenBank/DDBJ whole genome shotgun (WGS) entry which is preliminary data.</text>
</comment>